<proteinExistence type="predicted"/>
<dbReference type="GO" id="GO:0016301">
    <property type="term" value="F:kinase activity"/>
    <property type="evidence" value="ECO:0007669"/>
    <property type="project" value="UniProtKB-KW"/>
</dbReference>
<dbReference type="EMBL" id="ASHM01156880">
    <property type="protein sequence ID" value="PNX63624.1"/>
    <property type="molecule type" value="Genomic_DNA"/>
</dbReference>
<dbReference type="AlphaFoldDB" id="A0A2K3KBH0"/>
<reference evidence="1 2" key="1">
    <citation type="journal article" date="2014" name="Am. J. Bot.">
        <title>Genome assembly and annotation for red clover (Trifolium pratense; Fabaceae).</title>
        <authorList>
            <person name="Istvanek J."/>
            <person name="Jaros M."/>
            <person name="Krenek A."/>
            <person name="Repkova J."/>
        </authorList>
    </citation>
    <scope>NUCLEOTIDE SEQUENCE [LARGE SCALE GENOMIC DNA]</scope>
    <source>
        <strain evidence="2">cv. Tatra</strain>
        <tissue evidence="1">Young leaves</tissue>
    </source>
</reference>
<protein>
    <submittedName>
        <fullName evidence="1">Cysteine-rich receptor-like protein kinase</fullName>
    </submittedName>
</protein>
<comment type="caution">
    <text evidence="1">The sequence shown here is derived from an EMBL/GenBank/DDBJ whole genome shotgun (WGS) entry which is preliminary data.</text>
</comment>
<feature type="non-terminal residue" evidence="1">
    <location>
        <position position="1"/>
    </location>
</feature>
<organism evidence="1 2">
    <name type="scientific">Trifolium pratense</name>
    <name type="common">Red clover</name>
    <dbReference type="NCBI Taxonomy" id="57577"/>
    <lineage>
        <taxon>Eukaryota</taxon>
        <taxon>Viridiplantae</taxon>
        <taxon>Streptophyta</taxon>
        <taxon>Embryophyta</taxon>
        <taxon>Tracheophyta</taxon>
        <taxon>Spermatophyta</taxon>
        <taxon>Magnoliopsida</taxon>
        <taxon>eudicotyledons</taxon>
        <taxon>Gunneridae</taxon>
        <taxon>Pentapetalae</taxon>
        <taxon>rosids</taxon>
        <taxon>fabids</taxon>
        <taxon>Fabales</taxon>
        <taxon>Fabaceae</taxon>
        <taxon>Papilionoideae</taxon>
        <taxon>50 kb inversion clade</taxon>
        <taxon>NPAAA clade</taxon>
        <taxon>Hologalegina</taxon>
        <taxon>IRL clade</taxon>
        <taxon>Trifolieae</taxon>
        <taxon>Trifolium</taxon>
    </lineage>
</organism>
<accession>A0A2K3KBH0</accession>
<keyword evidence="1" id="KW-0418">Kinase</keyword>
<evidence type="ECO:0000313" key="2">
    <source>
        <dbReference type="Proteomes" id="UP000236291"/>
    </source>
</evidence>
<gene>
    <name evidence="1" type="ORF">L195_g061723</name>
</gene>
<name>A0A2K3KBH0_TRIPR</name>
<dbReference type="Proteomes" id="UP000236291">
    <property type="component" value="Unassembled WGS sequence"/>
</dbReference>
<sequence length="68" mass="7696">LKMIKAGLKEWHKAHTHNIPGRIKTLKGRLSTLDEKGEEDDLTEEELMELHGVSSDIHSLSRLHANIS</sequence>
<reference evidence="1 2" key="2">
    <citation type="journal article" date="2017" name="Front. Plant Sci.">
        <title>Gene Classification and Mining of Molecular Markers Useful in Red Clover (Trifolium pratense) Breeding.</title>
        <authorList>
            <person name="Istvanek J."/>
            <person name="Dluhosova J."/>
            <person name="Dluhos P."/>
            <person name="Patkova L."/>
            <person name="Nedelnik J."/>
            <person name="Repkova J."/>
        </authorList>
    </citation>
    <scope>NUCLEOTIDE SEQUENCE [LARGE SCALE GENOMIC DNA]</scope>
    <source>
        <strain evidence="2">cv. Tatra</strain>
        <tissue evidence="1">Young leaves</tissue>
    </source>
</reference>
<keyword evidence="1" id="KW-0675">Receptor</keyword>
<evidence type="ECO:0000313" key="1">
    <source>
        <dbReference type="EMBL" id="PNX63624.1"/>
    </source>
</evidence>
<keyword evidence="1" id="KW-0808">Transferase</keyword>